<reference evidence="1 2" key="1">
    <citation type="submission" date="2024-02" db="EMBL/GenBank/DDBJ databases">
        <title>Identification of pathogenicity and growth-promoting function of Pseudomonas putida variant.</title>
        <authorList>
            <person name="Sun J."/>
        </authorList>
    </citation>
    <scope>NUCLEOTIDE SEQUENCE [LARGE SCALE GENOMIC DNA]</scope>
    <source>
        <strain evidence="1 2">A03</strain>
    </source>
</reference>
<evidence type="ECO:0000313" key="1">
    <source>
        <dbReference type="EMBL" id="MEJ5862051.1"/>
    </source>
</evidence>
<protein>
    <recommendedName>
        <fullName evidence="3">DNA-binding protein</fullName>
    </recommendedName>
</protein>
<sequence>MNGAPTHDPREAVLAQLNASIDNFFGSGGSVQVLRGFEPVPRRPHHASDLAAGDHSITERLRAEREQLQRVKEAAKTMTLGEAVRELGIGRTELHRMSKAHGFLFRSNNKERQQRETARQAKAAEKARIVDLVRANSGKGLSRHFVAGRLGISDGYLKKIIEENGLDFPLYGDRP</sequence>
<gene>
    <name evidence="1" type="ORF">V7S98_02315</name>
</gene>
<organism evidence="1 2">
    <name type="scientific">Pseudomonas farsensis</name>
    <dbReference type="NCBI Taxonomy" id="2745492"/>
    <lineage>
        <taxon>Bacteria</taxon>
        <taxon>Pseudomonadati</taxon>
        <taxon>Pseudomonadota</taxon>
        <taxon>Gammaproteobacteria</taxon>
        <taxon>Pseudomonadales</taxon>
        <taxon>Pseudomonadaceae</taxon>
        <taxon>Pseudomonas</taxon>
    </lineage>
</organism>
<comment type="caution">
    <text evidence="1">The sequence shown here is derived from an EMBL/GenBank/DDBJ whole genome shotgun (WGS) entry which is preliminary data.</text>
</comment>
<dbReference type="RefSeq" id="WP_339598143.1">
    <property type="nucleotide sequence ID" value="NZ_JBBHLC010000003.1"/>
</dbReference>
<dbReference type="Proteomes" id="UP001380290">
    <property type="component" value="Unassembled WGS sequence"/>
</dbReference>
<evidence type="ECO:0008006" key="3">
    <source>
        <dbReference type="Google" id="ProtNLM"/>
    </source>
</evidence>
<proteinExistence type="predicted"/>
<name>A0ABU8QN85_9PSED</name>
<accession>A0ABU8QN85</accession>
<evidence type="ECO:0000313" key="2">
    <source>
        <dbReference type="Proteomes" id="UP001380290"/>
    </source>
</evidence>
<keyword evidence="2" id="KW-1185">Reference proteome</keyword>
<dbReference type="EMBL" id="JBBHLC010000003">
    <property type="protein sequence ID" value="MEJ5862051.1"/>
    <property type="molecule type" value="Genomic_DNA"/>
</dbReference>